<accession>A0A1G6IY18</accession>
<protein>
    <submittedName>
        <fullName evidence="1">Uncharacterized protein</fullName>
    </submittedName>
</protein>
<gene>
    <name evidence="1" type="ORF">SAMN04487894_101360</name>
</gene>
<dbReference type="EMBL" id="FMZO01000001">
    <property type="protein sequence ID" value="SDC11283.1"/>
    <property type="molecule type" value="Genomic_DNA"/>
</dbReference>
<evidence type="ECO:0000313" key="2">
    <source>
        <dbReference type="Proteomes" id="UP000198757"/>
    </source>
</evidence>
<dbReference type="Proteomes" id="UP000198757">
    <property type="component" value="Unassembled WGS sequence"/>
</dbReference>
<keyword evidence="2" id="KW-1185">Reference proteome</keyword>
<proteinExistence type="predicted"/>
<dbReference type="STRING" id="1285928.SAMN04487894_101360"/>
<evidence type="ECO:0000313" key="1">
    <source>
        <dbReference type="EMBL" id="SDC11283.1"/>
    </source>
</evidence>
<sequence length="105" mass="11034">MTTGNIIAFPLNNHAASRLKSRNPLLPRISSVQALKGPLSAPSKGCSTLLSFAAINGNPATLVFAGLLSKTDKEGAIFISRIRNRVIRAQRSTCSSQVSANLADA</sequence>
<dbReference type="AlphaFoldDB" id="A0A1G6IY18"/>
<reference evidence="2" key="1">
    <citation type="submission" date="2016-10" db="EMBL/GenBank/DDBJ databases">
        <authorList>
            <person name="Varghese N."/>
            <person name="Submissions S."/>
        </authorList>
    </citation>
    <scope>NUCLEOTIDE SEQUENCE [LARGE SCALE GENOMIC DNA]</scope>
    <source>
        <strain evidence="2">DSM 25811 / CCM 8410 / LMG 26954 / E90</strain>
    </source>
</reference>
<organism evidence="1 2">
    <name type="scientific">Niabella drilacis (strain DSM 25811 / CCM 8410 / CCUG 62505 / LMG 26954 / E90)</name>
    <dbReference type="NCBI Taxonomy" id="1285928"/>
    <lineage>
        <taxon>Bacteria</taxon>
        <taxon>Pseudomonadati</taxon>
        <taxon>Bacteroidota</taxon>
        <taxon>Chitinophagia</taxon>
        <taxon>Chitinophagales</taxon>
        <taxon>Chitinophagaceae</taxon>
        <taxon>Niabella</taxon>
    </lineage>
</organism>
<name>A0A1G6IY18_NIADE</name>